<protein>
    <submittedName>
        <fullName evidence="1">Uncharacterized protein</fullName>
    </submittedName>
</protein>
<comment type="caution">
    <text evidence="1">The sequence shown here is derived from an EMBL/GenBank/DDBJ whole genome shotgun (WGS) entry which is preliminary data.</text>
</comment>
<evidence type="ECO:0000313" key="2">
    <source>
        <dbReference type="Proteomes" id="UP000499080"/>
    </source>
</evidence>
<dbReference type="Proteomes" id="UP000499080">
    <property type="component" value="Unassembled WGS sequence"/>
</dbReference>
<reference evidence="1 2" key="1">
    <citation type="journal article" date="2019" name="Sci. Rep.">
        <title>Orb-weaving spider Araneus ventricosus genome elucidates the spidroin gene catalogue.</title>
        <authorList>
            <person name="Kono N."/>
            <person name="Nakamura H."/>
            <person name="Ohtoshi R."/>
            <person name="Moran D.A.P."/>
            <person name="Shinohara A."/>
            <person name="Yoshida Y."/>
            <person name="Fujiwara M."/>
            <person name="Mori M."/>
            <person name="Tomita M."/>
            <person name="Arakawa K."/>
        </authorList>
    </citation>
    <scope>NUCLEOTIDE SEQUENCE [LARGE SCALE GENOMIC DNA]</scope>
</reference>
<dbReference type="AlphaFoldDB" id="A0A4Y2RRJ3"/>
<accession>A0A4Y2RRJ3</accession>
<gene>
    <name evidence="1" type="ORF">AVEN_216779_1</name>
</gene>
<evidence type="ECO:0000313" key="1">
    <source>
        <dbReference type="EMBL" id="GBN78318.1"/>
    </source>
</evidence>
<dbReference type="EMBL" id="BGPR01146904">
    <property type="protein sequence ID" value="GBN78318.1"/>
    <property type="molecule type" value="Genomic_DNA"/>
</dbReference>
<sequence length="43" mass="4841">SLLGEISGNMKRKINGEIPDLKFQLSCVVSFNREVEKDLNNFG</sequence>
<name>A0A4Y2RRJ3_ARAVE</name>
<keyword evidence="2" id="KW-1185">Reference proteome</keyword>
<organism evidence="1 2">
    <name type="scientific">Araneus ventricosus</name>
    <name type="common">Orbweaver spider</name>
    <name type="synonym">Epeira ventricosa</name>
    <dbReference type="NCBI Taxonomy" id="182803"/>
    <lineage>
        <taxon>Eukaryota</taxon>
        <taxon>Metazoa</taxon>
        <taxon>Ecdysozoa</taxon>
        <taxon>Arthropoda</taxon>
        <taxon>Chelicerata</taxon>
        <taxon>Arachnida</taxon>
        <taxon>Araneae</taxon>
        <taxon>Araneomorphae</taxon>
        <taxon>Entelegynae</taxon>
        <taxon>Araneoidea</taxon>
        <taxon>Araneidae</taxon>
        <taxon>Araneus</taxon>
    </lineage>
</organism>
<feature type="non-terminal residue" evidence="1">
    <location>
        <position position="1"/>
    </location>
</feature>
<proteinExistence type="predicted"/>